<keyword evidence="2" id="KW-0813">Transport</keyword>
<evidence type="ECO:0000256" key="1">
    <source>
        <dbReference type="ARBA" id="ARBA00010333"/>
    </source>
</evidence>
<evidence type="ECO:0000256" key="3">
    <source>
        <dbReference type="ARBA" id="ARBA00022729"/>
    </source>
</evidence>
<evidence type="ECO:0000256" key="2">
    <source>
        <dbReference type="ARBA" id="ARBA00022448"/>
    </source>
</evidence>
<comment type="similarity">
    <text evidence="1">Belongs to the bacterial solute-binding protein 3 family.</text>
</comment>
<evidence type="ECO:0000313" key="6">
    <source>
        <dbReference type="Proteomes" id="UP000672602"/>
    </source>
</evidence>
<dbReference type="InterPro" id="IPR051455">
    <property type="entry name" value="Bact_solute-bind_prot3"/>
</dbReference>
<protein>
    <submittedName>
        <fullName evidence="5">Amino acid ABC transporter substrate-binding protein</fullName>
    </submittedName>
</protein>
<evidence type="ECO:0000259" key="4">
    <source>
        <dbReference type="SMART" id="SM00062"/>
    </source>
</evidence>
<accession>A0A8J7S577</accession>
<dbReference type="PANTHER" id="PTHR30085:SF7">
    <property type="entry name" value="AMINO-ACID ABC TRANSPORTER-BINDING PROTEIN YHDW-RELATED"/>
    <property type="match status" value="1"/>
</dbReference>
<gene>
    <name evidence="5" type="ORF">KAJ83_18510</name>
</gene>
<dbReference type="Gene3D" id="3.40.190.10">
    <property type="entry name" value="Periplasmic binding protein-like II"/>
    <property type="match status" value="2"/>
</dbReference>
<comment type="caution">
    <text evidence="5">The sequence shown here is derived from an EMBL/GenBank/DDBJ whole genome shotgun (WGS) entry which is preliminary data.</text>
</comment>
<dbReference type="InterPro" id="IPR001638">
    <property type="entry name" value="Solute-binding_3/MltF_N"/>
</dbReference>
<name>A0A8J7S577_9PROT</name>
<dbReference type="Pfam" id="PF00497">
    <property type="entry name" value="SBP_bac_3"/>
    <property type="match status" value="1"/>
</dbReference>
<keyword evidence="3" id="KW-0732">Signal</keyword>
<dbReference type="SMART" id="SM00062">
    <property type="entry name" value="PBPb"/>
    <property type="match status" value="1"/>
</dbReference>
<evidence type="ECO:0000313" key="5">
    <source>
        <dbReference type="EMBL" id="MBP5859019.1"/>
    </source>
</evidence>
<proteinExistence type="inferred from homology"/>
<feature type="domain" description="Solute-binding protein family 3/N-terminal" evidence="4">
    <location>
        <begin position="72"/>
        <end position="297"/>
    </location>
</feature>
<keyword evidence="6" id="KW-1185">Reference proteome</keyword>
<dbReference type="CDD" id="cd13692">
    <property type="entry name" value="PBP2_BztA"/>
    <property type="match status" value="1"/>
</dbReference>
<dbReference type="AlphaFoldDB" id="A0A8J7S577"/>
<dbReference type="EMBL" id="JAGMWN010000014">
    <property type="protein sequence ID" value="MBP5859019.1"/>
    <property type="molecule type" value="Genomic_DNA"/>
</dbReference>
<dbReference type="GO" id="GO:0006865">
    <property type="term" value="P:amino acid transport"/>
    <property type="evidence" value="ECO:0007669"/>
    <property type="project" value="TreeGrafter"/>
</dbReference>
<dbReference type="Proteomes" id="UP000672602">
    <property type="component" value="Unassembled WGS sequence"/>
</dbReference>
<dbReference type="PANTHER" id="PTHR30085">
    <property type="entry name" value="AMINO ACID ABC TRANSPORTER PERMEASE"/>
    <property type="match status" value="1"/>
</dbReference>
<dbReference type="SUPFAM" id="SSF53850">
    <property type="entry name" value="Periplasmic binding protein-like II"/>
    <property type="match status" value="1"/>
</dbReference>
<organism evidence="5 6">
    <name type="scientific">Marivibrio halodurans</name>
    <dbReference type="NCBI Taxonomy" id="2039722"/>
    <lineage>
        <taxon>Bacteria</taxon>
        <taxon>Pseudomonadati</taxon>
        <taxon>Pseudomonadota</taxon>
        <taxon>Alphaproteobacteria</taxon>
        <taxon>Rhodospirillales</taxon>
        <taxon>Rhodospirillaceae</taxon>
        <taxon>Marivibrio</taxon>
    </lineage>
</organism>
<reference evidence="5" key="1">
    <citation type="submission" date="2021-04" db="EMBL/GenBank/DDBJ databases">
        <authorList>
            <person name="Zhang D.-C."/>
        </authorList>
    </citation>
    <scope>NUCLEOTIDE SEQUENCE</scope>
    <source>
        <strain evidence="5">CGMCC 1.15697</strain>
    </source>
</reference>
<dbReference type="RefSeq" id="WP_210683612.1">
    <property type="nucleotide sequence ID" value="NZ_JAGMWN010000014.1"/>
</dbReference>
<sequence>MRYPTATNRDGTVDRGQGPTRGIARRAGHFLAIAVLSLALPLAALPPEAAQAQDGSETLDRIRDEGLLRCGVIRSGIGVSEIDQTGRWSGFFPDFCRAIAAAVIGDPEAVEWIEVNYVVRFDALNADAFDILMSNTTWTATRDTELGLAFTQPIYYDGQGFLGHRALDARRLDDMPDGTSVCVSKNTTTIRNLEELVRTRYPSFSIRAYESLEGVYSSFFSRECDLMTQDRVALVSQRLNRASDPEQFVLFEDVVSKEPLGPTIRRGDEDWHDMVQWVIFVLILAEEHGITAATIDDFADSTNPEVRRLLGLDSGVGALFGLDDNWARRAIVATGNYGEIYERNLGEGSPLRIPRGLNALWTDGGLIYAPPLR</sequence>